<feature type="region of interest" description="Disordered" evidence="4">
    <location>
        <begin position="617"/>
        <end position="659"/>
    </location>
</feature>
<dbReference type="Pfam" id="PF00023">
    <property type="entry name" value="Ank"/>
    <property type="match status" value="1"/>
</dbReference>
<keyword evidence="1" id="KW-0677">Repeat</keyword>
<sequence length="1788" mass="200521">MPSRSKIPLPVTPVPLPERLPELPVPPAKFLHHVQANPGVPVRQLLEPFIEYEAALRAYFAQAPDHQFVKGDVNLVSLFEDGNESLLKIRGRKLDENPEEQERYVMPLSEGSRRSDGEPALVSSLEDFKKNFAIFSEGALTNLDWGHVVAAGSSVLTPLLRVPEESGKSMSVRLLREYYHDTLAPASDIDLFIHGIEDPQGAIEKMAAIENTIRDNLLWETTTVRTKNTITVVSQYPNRHIQIVLRLYKSISQILTGFDVNCACVAYDGTRVLAIPRAIAAAMTQCNDIDLTRRSPSYENRLAKYSLRGFEVYCPFLNRSRIDPTIYERAFNRTVGLARLLVLETLPKPEDRDAYVRQRKEEMGRPVNHYASHWTRNQGNKKLGADEDLAEWNFEDISSYERFSIPYGPSYNAKKIERLFVKRDLLLNAEWNPKNAPPHRTVHLHRHPVFLGTVKGVAVDCCGFCPEPLNDEEKKVQEQEDVIYVRGSLKFLKDDPGRQEIGSFYPLGPEDYTEMAYVGNTERFCQAIVKNDLEFVRSWCSTREGKADINRRDFCGRTPLHLAVLNEGTLIEVVQTLIDTGARLVARIQDGRTALHIAAGKGRVDIITALLKKSEENEHERDFRDKGRRATESSRTREADADSDKDVSESIHSQSDLSGEEFEYMRVGTGSIAAETATDGSYVRVKKGEEEEGLVEGVIDDDEDQDDIYDINVIDWDYQMTPLHHAIVRGHCSTVELLVSDFGADPLMPMKIFGTGMYGGSKTPRAAVLVLALVYLLPREKQAEMAATLLRVGARTSQADSFSKATGLLHAVAHCAMPVLEKMFELDNPGVRSVLNKVSTYNYQDATTPLTVALRGAGSQSLDIANYLLDQGAAGYIRFDDFQRCLKTCYGSFFGNNNDNSYKALKQTIEIAIECEYSCPLIPRLIKAGADPSAITSPTLTRYNFAGPNHTSGETVLDMLRKKIQGYRNSLDTKPEAAVSVWKEEPLPASFLDSFTEGSWERFTAEFAWKRENKARDLRSAGSEQPVIFGVAKAKQREEVEKRLRLFEEAEKVLLEAGAKAFEELYPHATPAQAGQPTTTFGGGPVGPFHLFGSPATQPTFVASFNVSVPCEKDTLERYSKLFDAVWKGDQETVKILTTGPSGEPPMPALQISVSSRGWTTLWIAIYRRDYTMARLILEIVKSQYEEPGKKQAGKAVRINIPGDSDDDYSERYFQDPGDEDFTIEDAGAVSDFVKCGISPYAFICQGPPQLDELLGEEEEASLRKQNLFKWMGGWTILSLSIYKDDSELFEFILSAVEEFGGPKAPEEYILPIYGMQRYSACAHVRLALALGRIWVLEELMKRYTFGIHYDSLREQDHEIQKAKPKYYRGLVVNGIRAQVNNPYETSSPDTKDIQKPLQVAAYFGNLDSIKWLLSDRPWGCLDSFIGRNPENECAKLLRNQGDALPKIFRESLGLDNRNLPHICLLGWAGPDPMEAFRFLVSRPGSLESRTNAGLTPALFAVVQRRIHAIKYLRQEDVAADFSTRDFMGRNALHLTFCDASDHPNLSVSTIEEIVELLPEDKLADMFLQRTRRRGHTPLAHLLHHLLQTSMYGNPKFPVHVVEVLLKYSKGSELGLFDFEGNLPIHTTLRRNMTISARLLLAFKPEHINAENASGRTPLEIATSNYLTKISQNPQTLNLRGHHPSAILYQPSDFLAPGGRAVEVVGGGKIVNEKEGWDTSDVNSAFELACKAAREAGCGRALVSLHEARSLVQRLQGSKDLPITEEEEMVYKRQREVVGQFDPMWAVM</sequence>
<proteinExistence type="predicted"/>
<accession>A0A2T6ZUA1</accession>
<dbReference type="PANTHER" id="PTHR24180:SF45">
    <property type="entry name" value="POLY [ADP-RIBOSE] POLYMERASE TANKYRASE"/>
    <property type="match status" value="1"/>
</dbReference>
<dbReference type="OrthoDB" id="539213at2759"/>
<evidence type="ECO:0000313" key="6">
    <source>
        <dbReference type="Proteomes" id="UP000244722"/>
    </source>
</evidence>
<dbReference type="InterPro" id="IPR002110">
    <property type="entry name" value="Ankyrin_rpt"/>
</dbReference>
<protein>
    <submittedName>
        <fullName evidence="5">Uncharacterized protein</fullName>
    </submittedName>
</protein>
<reference evidence="5 6" key="1">
    <citation type="submission" date="2017-04" db="EMBL/GenBank/DDBJ databases">
        <title>Draft genome sequence of Tuber borchii Vittad., a whitish edible truffle.</title>
        <authorList>
            <consortium name="DOE Joint Genome Institute"/>
            <person name="Murat C."/>
            <person name="Kuo A."/>
            <person name="Barry K.W."/>
            <person name="Clum A."/>
            <person name="Dockter R.B."/>
            <person name="Fauchery L."/>
            <person name="Iotti M."/>
            <person name="Kohler A."/>
            <person name="Labutti K."/>
            <person name="Lindquist E.A."/>
            <person name="Lipzen A."/>
            <person name="Ohm R.A."/>
            <person name="Wang M."/>
            <person name="Grigoriev I.V."/>
            <person name="Zambonelli A."/>
            <person name="Martin F.M."/>
        </authorList>
    </citation>
    <scope>NUCLEOTIDE SEQUENCE [LARGE SCALE GENOMIC DNA]</scope>
    <source>
        <strain evidence="5 6">Tbo3840</strain>
    </source>
</reference>
<evidence type="ECO:0000256" key="1">
    <source>
        <dbReference type="ARBA" id="ARBA00022737"/>
    </source>
</evidence>
<dbReference type="PROSITE" id="PS50088">
    <property type="entry name" value="ANK_REPEAT"/>
    <property type="match status" value="2"/>
</dbReference>
<dbReference type="STRING" id="42251.A0A2T6ZUA1"/>
<comment type="caution">
    <text evidence="5">The sequence shown here is derived from an EMBL/GenBank/DDBJ whole genome shotgun (WGS) entry which is preliminary data.</text>
</comment>
<dbReference type="SUPFAM" id="SSF48403">
    <property type="entry name" value="Ankyrin repeat"/>
    <property type="match status" value="3"/>
</dbReference>
<keyword evidence="2 3" id="KW-0040">ANK repeat</keyword>
<evidence type="ECO:0000256" key="4">
    <source>
        <dbReference type="SAM" id="MobiDB-lite"/>
    </source>
</evidence>
<dbReference type="PANTHER" id="PTHR24180">
    <property type="entry name" value="CYCLIN-DEPENDENT KINASE INHIBITOR 2C-RELATED"/>
    <property type="match status" value="1"/>
</dbReference>
<dbReference type="EMBL" id="NESQ01000100">
    <property type="protein sequence ID" value="PUU79072.1"/>
    <property type="molecule type" value="Genomic_DNA"/>
</dbReference>
<dbReference type="SMART" id="SM00248">
    <property type="entry name" value="ANK"/>
    <property type="match status" value="10"/>
</dbReference>
<dbReference type="PROSITE" id="PS50297">
    <property type="entry name" value="ANK_REP_REGION"/>
    <property type="match status" value="2"/>
</dbReference>
<evidence type="ECO:0000256" key="2">
    <source>
        <dbReference type="ARBA" id="ARBA00023043"/>
    </source>
</evidence>
<feature type="repeat" description="ANK" evidence="3">
    <location>
        <begin position="555"/>
        <end position="589"/>
    </location>
</feature>
<name>A0A2T6ZUA1_TUBBO</name>
<dbReference type="Proteomes" id="UP000244722">
    <property type="component" value="Unassembled WGS sequence"/>
</dbReference>
<feature type="compositionally biased region" description="Basic and acidic residues" evidence="4">
    <location>
        <begin position="617"/>
        <end position="649"/>
    </location>
</feature>
<organism evidence="5 6">
    <name type="scientific">Tuber borchii</name>
    <name type="common">White truffle</name>
    <dbReference type="NCBI Taxonomy" id="42251"/>
    <lineage>
        <taxon>Eukaryota</taxon>
        <taxon>Fungi</taxon>
        <taxon>Dikarya</taxon>
        <taxon>Ascomycota</taxon>
        <taxon>Pezizomycotina</taxon>
        <taxon>Pezizomycetes</taxon>
        <taxon>Pezizales</taxon>
        <taxon>Tuberaceae</taxon>
        <taxon>Tuber</taxon>
    </lineage>
</organism>
<gene>
    <name evidence="5" type="ORF">B9Z19DRAFT_1192885</name>
</gene>
<evidence type="ECO:0000313" key="5">
    <source>
        <dbReference type="EMBL" id="PUU79072.1"/>
    </source>
</evidence>
<keyword evidence="6" id="KW-1185">Reference proteome</keyword>
<feature type="repeat" description="ANK" evidence="3">
    <location>
        <begin position="590"/>
        <end position="622"/>
    </location>
</feature>
<dbReference type="Pfam" id="PF12796">
    <property type="entry name" value="Ank_2"/>
    <property type="match status" value="1"/>
</dbReference>
<dbReference type="InterPro" id="IPR051637">
    <property type="entry name" value="Ank_repeat_dom-contain_49"/>
</dbReference>
<dbReference type="Gene3D" id="1.25.40.20">
    <property type="entry name" value="Ankyrin repeat-containing domain"/>
    <property type="match status" value="4"/>
</dbReference>
<dbReference type="InterPro" id="IPR036770">
    <property type="entry name" value="Ankyrin_rpt-contain_sf"/>
</dbReference>
<evidence type="ECO:0000256" key="3">
    <source>
        <dbReference type="PROSITE-ProRule" id="PRU00023"/>
    </source>
</evidence>